<reference evidence="7" key="2">
    <citation type="journal article" date="2023" name="Science">
        <title>Genomic signatures of disease resistance in endangered staghorn corals.</title>
        <authorList>
            <person name="Vollmer S.V."/>
            <person name="Selwyn J.D."/>
            <person name="Despard B.A."/>
            <person name="Roesel C.L."/>
        </authorList>
    </citation>
    <scope>NUCLEOTIDE SEQUENCE</scope>
    <source>
        <strain evidence="7">K2</strain>
    </source>
</reference>
<dbReference type="Gene3D" id="3.30.40.10">
    <property type="entry name" value="Zinc/RING finger domain, C3HC4 (zinc finger)"/>
    <property type="match status" value="2"/>
</dbReference>
<sequence>MGYIKTIFISRVDHNLICGICAGVFEKPVAVYCGHTYCEECLEDLLRALERKDSFQTCPDCRRKIGRNKMVPVLALKGFIEGLCVKCENSSKGCSAVLKLGELEKHLRDCEYAAVTCCLCNRVLMRKEFREHQAKCTKINCHEDHFDIPDHNSEIMILKEELVQTKKELQLSEESVQRIQRNLRELRVRSRIRERQLNEDFDPAWDPDYGYGYSARSVVQLCGFISRFLNGRPHYVDQGRIFTCLKRCFDYFHNCAGFWQDLHMLLATAMASHWFTDSQRQIMVSWLKILAREKLLNSK</sequence>
<dbReference type="EMBL" id="JARQWQ010000032">
    <property type="protein sequence ID" value="KAK2561561.1"/>
    <property type="molecule type" value="Genomic_DNA"/>
</dbReference>
<evidence type="ECO:0000256" key="4">
    <source>
        <dbReference type="PROSITE-ProRule" id="PRU00175"/>
    </source>
</evidence>
<keyword evidence="1" id="KW-0479">Metal-binding</keyword>
<dbReference type="InterPro" id="IPR027370">
    <property type="entry name" value="Znf-RING_euk"/>
</dbReference>
<dbReference type="Pfam" id="PF13445">
    <property type="entry name" value="zf-RING_UBOX"/>
    <property type="match status" value="1"/>
</dbReference>
<dbReference type="InterPro" id="IPR017907">
    <property type="entry name" value="Znf_RING_CS"/>
</dbReference>
<evidence type="ECO:0000256" key="1">
    <source>
        <dbReference type="ARBA" id="ARBA00022723"/>
    </source>
</evidence>
<dbReference type="Proteomes" id="UP001249851">
    <property type="component" value="Unassembled WGS sequence"/>
</dbReference>
<dbReference type="PANTHER" id="PTHR10131:SF94">
    <property type="entry name" value="TNF RECEPTOR-ASSOCIATED FACTOR 4"/>
    <property type="match status" value="1"/>
</dbReference>
<evidence type="ECO:0000313" key="8">
    <source>
        <dbReference type="Proteomes" id="UP001249851"/>
    </source>
</evidence>
<name>A0AAD9QIJ5_ACRCE</name>
<dbReference type="InterPro" id="IPR001841">
    <property type="entry name" value="Znf_RING"/>
</dbReference>
<keyword evidence="8" id="KW-1185">Reference proteome</keyword>
<gene>
    <name evidence="7" type="ORF">P5673_015542</name>
</gene>
<dbReference type="SMART" id="SM00184">
    <property type="entry name" value="RING"/>
    <property type="match status" value="1"/>
</dbReference>
<reference evidence="7" key="1">
    <citation type="journal article" date="2023" name="G3 (Bethesda)">
        <title>Whole genome assembly and annotation of the endangered Caribbean coral Acropora cervicornis.</title>
        <authorList>
            <person name="Selwyn J.D."/>
            <person name="Vollmer S.V."/>
        </authorList>
    </citation>
    <scope>NUCLEOTIDE SEQUENCE</scope>
    <source>
        <strain evidence="7">K2</strain>
    </source>
</reference>
<feature type="domain" description="RING-type" evidence="6">
    <location>
        <begin position="18"/>
        <end position="62"/>
    </location>
</feature>
<keyword evidence="2 4" id="KW-0863">Zinc-finger</keyword>
<protein>
    <submittedName>
        <fullName evidence="7">RING finger protein 151</fullName>
    </submittedName>
</protein>
<organism evidence="7 8">
    <name type="scientific">Acropora cervicornis</name>
    <name type="common">Staghorn coral</name>
    <dbReference type="NCBI Taxonomy" id="6130"/>
    <lineage>
        <taxon>Eukaryota</taxon>
        <taxon>Metazoa</taxon>
        <taxon>Cnidaria</taxon>
        <taxon>Anthozoa</taxon>
        <taxon>Hexacorallia</taxon>
        <taxon>Scleractinia</taxon>
        <taxon>Astrocoeniina</taxon>
        <taxon>Acroporidae</taxon>
        <taxon>Acropora</taxon>
    </lineage>
</organism>
<dbReference type="GO" id="GO:0008270">
    <property type="term" value="F:zinc ion binding"/>
    <property type="evidence" value="ECO:0007669"/>
    <property type="project" value="UniProtKB-KW"/>
</dbReference>
<keyword evidence="5" id="KW-0175">Coiled coil</keyword>
<evidence type="ECO:0000256" key="5">
    <source>
        <dbReference type="SAM" id="Coils"/>
    </source>
</evidence>
<feature type="coiled-coil region" evidence="5">
    <location>
        <begin position="155"/>
        <end position="189"/>
    </location>
</feature>
<comment type="caution">
    <text evidence="7">The sequence shown here is derived from an EMBL/GenBank/DDBJ whole genome shotgun (WGS) entry which is preliminary data.</text>
</comment>
<evidence type="ECO:0000256" key="3">
    <source>
        <dbReference type="ARBA" id="ARBA00022833"/>
    </source>
</evidence>
<keyword evidence="3" id="KW-0862">Zinc</keyword>
<dbReference type="PANTHER" id="PTHR10131">
    <property type="entry name" value="TNF RECEPTOR ASSOCIATED FACTOR"/>
    <property type="match status" value="1"/>
</dbReference>
<accession>A0AAD9QIJ5</accession>
<dbReference type="SUPFAM" id="SSF49599">
    <property type="entry name" value="TRAF domain-like"/>
    <property type="match status" value="1"/>
</dbReference>
<evidence type="ECO:0000259" key="6">
    <source>
        <dbReference type="PROSITE" id="PS50089"/>
    </source>
</evidence>
<dbReference type="SUPFAM" id="SSF57850">
    <property type="entry name" value="RING/U-box"/>
    <property type="match status" value="1"/>
</dbReference>
<dbReference type="PROSITE" id="PS50089">
    <property type="entry name" value="ZF_RING_2"/>
    <property type="match status" value="1"/>
</dbReference>
<evidence type="ECO:0000313" key="7">
    <source>
        <dbReference type="EMBL" id="KAK2561561.1"/>
    </source>
</evidence>
<dbReference type="PROSITE" id="PS00518">
    <property type="entry name" value="ZF_RING_1"/>
    <property type="match status" value="1"/>
</dbReference>
<evidence type="ECO:0000256" key="2">
    <source>
        <dbReference type="ARBA" id="ARBA00022771"/>
    </source>
</evidence>
<dbReference type="AlphaFoldDB" id="A0AAD9QIJ5"/>
<dbReference type="InterPro" id="IPR013083">
    <property type="entry name" value="Znf_RING/FYVE/PHD"/>
</dbReference>
<proteinExistence type="predicted"/>